<dbReference type="OrthoDB" id="5842273at2759"/>
<gene>
    <name evidence="2" type="ORF">CAEBREN_15945</name>
</gene>
<organism evidence="3">
    <name type="scientific">Caenorhabditis brenneri</name>
    <name type="common">Nematode worm</name>
    <dbReference type="NCBI Taxonomy" id="135651"/>
    <lineage>
        <taxon>Eukaryota</taxon>
        <taxon>Metazoa</taxon>
        <taxon>Ecdysozoa</taxon>
        <taxon>Nematoda</taxon>
        <taxon>Chromadorea</taxon>
        <taxon>Rhabditida</taxon>
        <taxon>Rhabditina</taxon>
        <taxon>Rhabditomorpha</taxon>
        <taxon>Rhabditoidea</taxon>
        <taxon>Rhabditidae</taxon>
        <taxon>Peloderinae</taxon>
        <taxon>Caenorhabditis</taxon>
    </lineage>
</organism>
<feature type="domain" description="SGNH" evidence="1">
    <location>
        <begin position="18"/>
        <end position="256"/>
    </location>
</feature>
<name>G0P763_CAEBE</name>
<dbReference type="InParanoid" id="G0P763"/>
<sequence length="263" mass="30623">MNYRWNVNDLKNLYAPTCDYESIKTPYGWCRHRDLPKYGRYKMAIFGNSWTANHAKLFVQECGYKAKSLLQGAAWGCEPLLVSADTDTCRANFTTFVERIKKEKPDYAFHITREVSIGRGFPPNVTTFDQDPTYQTMKGQTLKLIENIKYKLYIVHAIPSVQPGSISKIAEWVKNGTDPMVVQRALLRPHGFEMARKRYEQLVKDCNGKCILIDYTSIFYNNVTKIYEYYDKKGFSYWTADQHFSPHGIEHIRHVWTGVCEQL</sequence>
<accession>G0P763</accession>
<evidence type="ECO:0000313" key="3">
    <source>
        <dbReference type="Proteomes" id="UP000008068"/>
    </source>
</evidence>
<dbReference type="HOGENOM" id="CLU_005679_12_0_1"/>
<protein>
    <recommendedName>
        <fullName evidence="1">SGNH domain-containing protein</fullName>
    </recommendedName>
</protein>
<dbReference type="InterPro" id="IPR050879">
    <property type="entry name" value="Acyltransferase_3"/>
</dbReference>
<dbReference type="PANTHER" id="PTHR23028:SF135">
    <property type="entry name" value="ACYL_TRANSF_3 DOMAIN-CONTAINING PROTEIN"/>
    <property type="match status" value="1"/>
</dbReference>
<evidence type="ECO:0000313" key="2">
    <source>
        <dbReference type="EMBL" id="EGT46820.1"/>
    </source>
</evidence>
<dbReference type="GO" id="GO:0000271">
    <property type="term" value="P:polysaccharide biosynthetic process"/>
    <property type="evidence" value="ECO:0007669"/>
    <property type="project" value="TreeGrafter"/>
</dbReference>
<dbReference type="EMBL" id="GL380108">
    <property type="protein sequence ID" value="EGT46820.1"/>
    <property type="molecule type" value="Genomic_DNA"/>
</dbReference>
<dbReference type="Proteomes" id="UP000008068">
    <property type="component" value="Unassembled WGS sequence"/>
</dbReference>
<keyword evidence="3" id="KW-1185">Reference proteome</keyword>
<dbReference type="STRING" id="135651.G0P763"/>
<dbReference type="InterPro" id="IPR043968">
    <property type="entry name" value="SGNH"/>
</dbReference>
<dbReference type="eggNOG" id="ENOG502SGA9">
    <property type="taxonomic scope" value="Eukaryota"/>
</dbReference>
<reference evidence="3" key="1">
    <citation type="submission" date="2011-07" db="EMBL/GenBank/DDBJ databases">
        <authorList>
            <consortium name="Caenorhabditis brenneri Sequencing and Analysis Consortium"/>
            <person name="Wilson R.K."/>
        </authorList>
    </citation>
    <scope>NUCLEOTIDE SEQUENCE [LARGE SCALE GENOMIC DNA]</scope>
    <source>
        <strain evidence="3">PB2801</strain>
    </source>
</reference>
<proteinExistence type="predicted"/>
<dbReference type="PANTHER" id="PTHR23028">
    <property type="entry name" value="ACETYLTRANSFERASE"/>
    <property type="match status" value="1"/>
</dbReference>
<dbReference type="GO" id="GO:0016020">
    <property type="term" value="C:membrane"/>
    <property type="evidence" value="ECO:0007669"/>
    <property type="project" value="TreeGrafter"/>
</dbReference>
<dbReference type="Pfam" id="PF19040">
    <property type="entry name" value="SGNH"/>
    <property type="match status" value="1"/>
</dbReference>
<dbReference type="AlphaFoldDB" id="G0P763"/>
<evidence type="ECO:0000259" key="1">
    <source>
        <dbReference type="Pfam" id="PF19040"/>
    </source>
</evidence>